<evidence type="ECO:0000256" key="8">
    <source>
        <dbReference type="ARBA" id="ARBA00022989"/>
    </source>
</evidence>
<protein>
    <recommendedName>
        <fullName evidence="10">Flagellar protein FliL</fullName>
    </recommendedName>
</protein>
<keyword evidence="11" id="KW-0732">Signal</keyword>
<keyword evidence="8" id="KW-1133">Transmembrane helix</keyword>
<dbReference type="STRING" id="576131.SAMN05444486_1011291"/>
<evidence type="ECO:0000256" key="1">
    <source>
        <dbReference type="ARBA" id="ARBA00002254"/>
    </source>
</evidence>
<accession>A0A1H3IWM7</accession>
<reference evidence="12 13" key="1">
    <citation type="submission" date="2016-10" db="EMBL/GenBank/DDBJ databases">
        <authorList>
            <person name="de Groot N.N."/>
        </authorList>
    </citation>
    <scope>NUCLEOTIDE SEQUENCE [LARGE SCALE GENOMIC DNA]</scope>
    <source>
        <strain evidence="12 13">DSM 24677</strain>
    </source>
</reference>
<dbReference type="EMBL" id="FNPR01000001">
    <property type="protein sequence ID" value="SDY31598.1"/>
    <property type="molecule type" value="Genomic_DNA"/>
</dbReference>
<dbReference type="AlphaFoldDB" id="A0A1H3IWM7"/>
<keyword evidence="7 10" id="KW-0283">Flagellar rotation</keyword>
<dbReference type="GO" id="GO:0071973">
    <property type="term" value="P:bacterial-type flagellum-dependent cell motility"/>
    <property type="evidence" value="ECO:0007669"/>
    <property type="project" value="InterPro"/>
</dbReference>
<keyword evidence="12" id="KW-0969">Cilium</keyword>
<dbReference type="InterPro" id="IPR005503">
    <property type="entry name" value="FliL"/>
</dbReference>
<dbReference type="GO" id="GO:0005886">
    <property type="term" value="C:plasma membrane"/>
    <property type="evidence" value="ECO:0007669"/>
    <property type="project" value="UniProtKB-SubCell"/>
</dbReference>
<evidence type="ECO:0000256" key="10">
    <source>
        <dbReference type="RuleBase" id="RU364125"/>
    </source>
</evidence>
<feature type="signal peptide" evidence="11">
    <location>
        <begin position="1"/>
        <end position="23"/>
    </location>
</feature>
<evidence type="ECO:0000313" key="12">
    <source>
        <dbReference type="EMBL" id="SDY31598.1"/>
    </source>
</evidence>
<evidence type="ECO:0000256" key="3">
    <source>
        <dbReference type="ARBA" id="ARBA00008281"/>
    </source>
</evidence>
<keyword evidence="12" id="KW-0966">Cell projection</keyword>
<comment type="similarity">
    <text evidence="3 10">Belongs to the FliL family.</text>
</comment>
<dbReference type="Proteomes" id="UP000199026">
    <property type="component" value="Unassembled WGS sequence"/>
</dbReference>
<evidence type="ECO:0000256" key="11">
    <source>
        <dbReference type="SAM" id="SignalP"/>
    </source>
</evidence>
<dbReference type="Pfam" id="PF03748">
    <property type="entry name" value="FliL"/>
    <property type="match status" value="1"/>
</dbReference>
<comment type="subcellular location">
    <subcellularLocation>
        <location evidence="10">Cell inner membrane</location>
    </subcellularLocation>
    <subcellularLocation>
        <location evidence="2">Cell membrane</location>
        <topology evidence="2">Single-pass membrane protein</topology>
    </subcellularLocation>
</comment>
<evidence type="ECO:0000313" key="13">
    <source>
        <dbReference type="Proteomes" id="UP000199026"/>
    </source>
</evidence>
<dbReference type="GeneID" id="78124057"/>
<evidence type="ECO:0000256" key="7">
    <source>
        <dbReference type="ARBA" id="ARBA00022779"/>
    </source>
</evidence>
<sequence length="180" mass="19809">MKKMVRSAALYGAPALVTLVVFAAGHSTISPQSDRLDALNPPAPSLEIDAPPENTDASVQATDEAGFVLATPGYEYYPYPSTIIGNVPGSNKLFSFEIAVSIFESPLNASNMMTTLEEREPQLRPLILAEAVDLEEEVLLTKEGRHLLSENIKATINDYLERWGYEPFIHSVEFTSFFIT</sequence>
<keyword evidence="4" id="KW-1003">Cell membrane</keyword>
<keyword evidence="13" id="KW-1185">Reference proteome</keyword>
<dbReference type="GO" id="GO:0009425">
    <property type="term" value="C:bacterial-type flagellum basal body"/>
    <property type="evidence" value="ECO:0007669"/>
    <property type="project" value="InterPro"/>
</dbReference>
<name>A0A1H3IWM7_9RHOB</name>
<keyword evidence="9 10" id="KW-0472">Membrane</keyword>
<evidence type="ECO:0000256" key="9">
    <source>
        <dbReference type="ARBA" id="ARBA00023136"/>
    </source>
</evidence>
<evidence type="ECO:0000256" key="5">
    <source>
        <dbReference type="ARBA" id="ARBA00022500"/>
    </source>
</evidence>
<keyword evidence="12" id="KW-0282">Flagellum</keyword>
<keyword evidence="5 10" id="KW-0145">Chemotaxis</keyword>
<evidence type="ECO:0000256" key="2">
    <source>
        <dbReference type="ARBA" id="ARBA00004162"/>
    </source>
</evidence>
<keyword evidence="6" id="KW-0812">Transmembrane</keyword>
<gene>
    <name evidence="12" type="ORF">SAMN05444486_1011291</name>
</gene>
<comment type="function">
    <text evidence="1 10">Controls the rotational direction of flagella during chemotaxis.</text>
</comment>
<dbReference type="RefSeq" id="WP_089888751.1">
    <property type="nucleotide sequence ID" value="NZ_FNPR01000001.1"/>
</dbReference>
<dbReference type="GO" id="GO:0006935">
    <property type="term" value="P:chemotaxis"/>
    <property type="evidence" value="ECO:0007669"/>
    <property type="project" value="UniProtKB-KW"/>
</dbReference>
<keyword evidence="10" id="KW-0997">Cell inner membrane</keyword>
<evidence type="ECO:0000256" key="6">
    <source>
        <dbReference type="ARBA" id="ARBA00022692"/>
    </source>
</evidence>
<evidence type="ECO:0000256" key="4">
    <source>
        <dbReference type="ARBA" id="ARBA00022475"/>
    </source>
</evidence>
<organism evidence="12 13">
    <name type="scientific">Lentibacter algarum</name>
    <dbReference type="NCBI Taxonomy" id="576131"/>
    <lineage>
        <taxon>Bacteria</taxon>
        <taxon>Pseudomonadati</taxon>
        <taxon>Pseudomonadota</taxon>
        <taxon>Alphaproteobacteria</taxon>
        <taxon>Rhodobacterales</taxon>
        <taxon>Roseobacteraceae</taxon>
        <taxon>Lentibacter</taxon>
    </lineage>
</organism>
<proteinExistence type="inferred from homology"/>
<feature type="chain" id="PRO_5011558538" description="Flagellar protein FliL" evidence="11">
    <location>
        <begin position="24"/>
        <end position="180"/>
    </location>
</feature>